<dbReference type="AlphaFoldDB" id="A0AAW1JUC5"/>
<dbReference type="InterPro" id="IPR046848">
    <property type="entry name" value="E_motif"/>
</dbReference>
<proteinExistence type="predicted"/>
<evidence type="ECO:0000313" key="3">
    <source>
        <dbReference type="EMBL" id="KAK9706903.1"/>
    </source>
</evidence>
<protein>
    <submittedName>
        <fullName evidence="3">Uncharacterized protein</fullName>
    </submittedName>
</protein>
<sequence>MRRFSTILVTKHTSVFNYSATSSFSTTNLRSTNSRHIKTHMLADMFEKSPYSNTHLHTKIISGYCKNRKLKDALQLFDKMPVRDTVAWNCMIKGCLDCGDLVTGSKLFDQMPERNVVSWTTMINGYMKLGRVEVAVGLFEEMPSRDVAVWNAMIHGYFLNCRVDEAIRVFEMMPYRNVISWTSMISGLDQNGRSFEALRLFKQMVGDGNEPTESTFACLITACVNVKAVELGTQIHGRSVKLGYVWDEFVASSLITLYANCKRLDDSRRVFDEKVHDSVVVWTSLLTGYSSNSMHDNALTVFSGMTKMGVSPNESSFTSVLNSCCLLMSLDRGQVIHANATKLGFVASAFVGNSLVTLYSKCGSIQEAVNAFEEIKVKNLVSWNSIIVGCAQHGRSVCAHIFFAQMIRFEVEPDEITLTGLLHCASHSGMFLKGRRIFTYFHKYTASKLNLQHYACMVDIICRSGNLDEAEEFVKNMPIKPNSLVLLQLLSACGVHSNIEIAERVSRHILVLDPQCSAAYTLLSNLYASAGRWNDVSRIRSEMKSKNVTKQGGHSWVNQGGEKLTVLSAQRCHPLSENVNKSCAI</sequence>
<dbReference type="NCBIfam" id="TIGR00756">
    <property type="entry name" value="PPR"/>
    <property type="match status" value="7"/>
</dbReference>
<dbReference type="Proteomes" id="UP001443914">
    <property type="component" value="Unassembled WGS sequence"/>
</dbReference>
<keyword evidence="4" id="KW-1185">Reference proteome</keyword>
<dbReference type="FunFam" id="1.25.40.10:FF:001093">
    <property type="entry name" value="Pentatricopeptide repeat-containing protein At2g34400"/>
    <property type="match status" value="1"/>
</dbReference>
<dbReference type="GO" id="GO:0003723">
    <property type="term" value="F:RNA binding"/>
    <property type="evidence" value="ECO:0007669"/>
    <property type="project" value="InterPro"/>
</dbReference>
<dbReference type="EMBL" id="JBDFQZ010000007">
    <property type="protein sequence ID" value="KAK9706903.1"/>
    <property type="molecule type" value="Genomic_DNA"/>
</dbReference>
<dbReference type="Gene3D" id="1.25.40.10">
    <property type="entry name" value="Tetratricopeptide repeat domain"/>
    <property type="match status" value="4"/>
</dbReference>
<dbReference type="PANTHER" id="PTHR47926:SF468">
    <property type="entry name" value="PENTATRICOPEPTIDE REPEAT-CONTAINING PROTEIN"/>
    <property type="match status" value="1"/>
</dbReference>
<gene>
    <name evidence="3" type="ORF">RND81_07G159700</name>
</gene>
<accession>A0AAW1JUC5</accession>
<feature type="repeat" description="PPR" evidence="2">
    <location>
        <begin position="115"/>
        <end position="149"/>
    </location>
</feature>
<dbReference type="GO" id="GO:0009451">
    <property type="term" value="P:RNA modification"/>
    <property type="evidence" value="ECO:0007669"/>
    <property type="project" value="InterPro"/>
</dbReference>
<dbReference type="InterPro" id="IPR011990">
    <property type="entry name" value="TPR-like_helical_dom_sf"/>
</dbReference>
<dbReference type="PROSITE" id="PS51375">
    <property type="entry name" value="PPR"/>
    <property type="match status" value="5"/>
</dbReference>
<dbReference type="PANTHER" id="PTHR47926">
    <property type="entry name" value="PENTATRICOPEPTIDE REPEAT-CONTAINING PROTEIN"/>
    <property type="match status" value="1"/>
</dbReference>
<dbReference type="Pfam" id="PF20431">
    <property type="entry name" value="E_motif"/>
    <property type="match status" value="1"/>
</dbReference>
<feature type="repeat" description="PPR" evidence="2">
    <location>
        <begin position="278"/>
        <end position="312"/>
    </location>
</feature>
<evidence type="ECO:0000256" key="2">
    <source>
        <dbReference type="PROSITE-ProRule" id="PRU00708"/>
    </source>
</evidence>
<keyword evidence="1" id="KW-0677">Repeat</keyword>
<dbReference type="InterPro" id="IPR046960">
    <property type="entry name" value="PPR_At4g14850-like_plant"/>
</dbReference>
<dbReference type="InterPro" id="IPR002885">
    <property type="entry name" value="PPR_rpt"/>
</dbReference>
<feature type="repeat" description="PPR" evidence="2">
    <location>
        <begin position="379"/>
        <end position="413"/>
    </location>
</feature>
<organism evidence="3 4">
    <name type="scientific">Saponaria officinalis</name>
    <name type="common">Common soapwort</name>
    <name type="synonym">Lychnis saponaria</name>
    <dbReference type="NCBI Taxonomy" id="3572"/>
    <lineage>
        <taxon>Eukaryota</taxon>
        <taxon>Viridiplantae</taxon>
        <taxon>Streptophyta</taxon>
        <taxon>Embryophyta</taxon>
        <taxon>Tracheophyta</taxon>
        <taxon>Spermatophyta</taxon>
        <taxon>Magnoliopsida</taxon>
        <taxon>eudicotyledons</taxon>
        <taxon>Gunneridae</taxon>
        <taxon>Pentapetalae</taxon>
        <taxon>Caryophyllales</taxon>
        <taxon>Caryophyllaceae</taxon>
        <taxon>Caryophylleae</taxon>
        <taxon>Saponaria</taxon>
    </lineage>
</organism>
<reference evidence="3" key="1">
    <citation type="submission" date="2024-03" db="EMBL/GenBank/DDBJ databases">
        <title>WGS assembly of Saponaria officinalis var. Norfolk2.</title>
        <authorList>
            <person name="Jenkins J."/>
            <person name="Shu S."/>
            <person name="Grimwood J."/>
            <person name="Barry K."/>
            <person name="Goodstein D."/>
            <person name="Schmutz J."/>
            <person name="Leebens-Mack J."/>
            <person name="Osbourn A."/>
        </authorList>
    </citation>
    <scope>NUCLEOTIDE SEQUENCE [LARGE SCALE GENOMIC DNA]</scope>
    <source>
        <strain evidence="3">JIC</strain>
    </source>
</reference>
<feature type="repeat" description="PPR" evidence="2">
    <location>
        <begin position="53"/>
        <end position="87"/>
    </location>
</feature>
<dbReference type="Pfam" id="PF12854">
    <property type="entry name" value="PPR_1"/>
    <property type="match status" value="1"/>
</dbReference>
<dbReference type="Pfam" id="PF13041">
    <property type="entry name" value="PPR_2"/>
    <property type="match status" value="3"/>
</dbReference>
<dbReference type="Pfam" id="PF01535">
    <property type="entry name" value="PPR"/>
    <property type="match status" value="3"/>
</dbReference>
<feature type="repeat" description="PPR" evidence="2">
    <location>
        <begin position="177"/>
        <end position="211"/>
    </location>
</feature>
<evidence type="ECO:0000256" key="1">
    <source>
        <dbReference type="ARBA" id="ARBA00022737"/>
    </source>
</evidence>
<name>A0AAW1JUC5_SAPOF</name>
<dbReference type="FunFam" id="1.25.40.10:FF:000344">
    <property type="entry name" value="Pentatricopeptide repeat-containing protein"/>
    <property type="match status" value="1"/>
</dbReference>
<comment type="caution">
    <text evidence="3">The sequence shown here is derived from an EMBL/GenBank/DDBJ whole genome shotgun (WGS) entry which is preliminary data.</text>
</comment>
<evidence type="ECO:0000313" key="4">
    <source>
        <dbReference type="Proteomes" id="UP001443914"/>
    </source>
</evidence>